<feature type="chain" id="PRO_5042829598" evidence="1">
    <location>
        <begin position="20"/>
        <end position="125"/>
    </location>
</feature>
<name>A0AAN7A5D0_9PEZI</name>
<dbReference type="Proteomes" id="UP001302321">
    <property type="component" value="Unassembled WGS sequence"/>
</dbReference>
<comment type="caution">
    <text evidence="2">The sequence shown here is derived from an EMBL/GenBank/DDBJ whole genome shotgun (WGS) entry which is preliminary data.</text>
</comment>
<proteinExistence type="predicted"/>
<evidence type="ECO:0000313" key="2">
    <source>
        <dbReference type="EMBL" id="KAK4175956.1"/>
    </source>
</evidence>
<keyword evidence="1" id="KW-0732">Signal</keyword>
<reference evidence="2" key="1">
    <citation type="journal article" date="2023" name="Mol. Phylogenet. Evol.">
        <title>Genome-scale phylogeny and comparative genomics of the fungal order Sordariales.</title>
        <authorList>
            <person name="Hensen N."/>
            <person name="Bonometti L."/>
            <person name="Westerberg I."/>
            <person name="Brannstrom I.O."/>
            <person name="Guillou S."/>
            <person name="Cros-Aarteil S."/>
            <person name="Calhoun S."/>
            <person name="Haridas S."/>
            <person name="Kuo A."/>
            <person name="Mondo S."/>
            <person name="Pangilinan J."/>
            <person name="Riley R."/>
            <person name="LaButti K."/>
            <person name="Andreopoulos B."/>
            <person name="Lipzen A."/>
            <person name="Chen C."/>
            <person name="Yan M."/>
            <person name="Daum C."/>
            <person name="Ng V."/>
            <person name="Clum A."/>
            <person name="Steindorff A."/>
            <person name="Ohm R.A."/>
            <person name="Martin F."/>
            <person name="Silar P."/>
            <person name="Natvig D.O."/>
            <person name="Lalanne C."/>
            <person name="Gautier V."/>
            <person name="Ament-Velasquez S.L."/>
            <person name="Kruys A."/>
            <person name="Hutchinson M.I."/>
            <person name="Powell A.J."/>
            <person name="Barry K."/>
            <person name="Miller A.N."/>
            <person name="Grigoriev I.V."/>
            <person name="Debuchy R."/>
            <person name="Gladieux P."/>
            <person name="Hiltunen Thoren M."/>
            <person name="Johannesson H."/>
        </authorList>
    </citation>
    <scope>NUCLEOTIDE SEQUENCE</scope>
    <source>
        <strain evidence="2">CBS 892.96</strain>
    </source>
</reference>
<evidence type="ECO:0000256" key="1">
    <source>
        <dbReference type="SAM" id="SignalP"/>
    </source>
</evidence>
<sequence>MKTFAVFVAIAALASFAVAAPTPEPSPEAIASPSAPVEERQSIGVFVTKDINWGGESAWIPVTRGACITFNSAWVNTVTSFGPDSGLSCHLFDCGGTSIGPIFNPGYASLGSIGWNDRINSFRCV</sequence>
<accession>A0AAN7A5D0</accession>
<dbReference type="AlphaFoldDB" id="A0AAN7A5D0"/>
<gene>
    <name evidence="2" type="ORF">QBC36DRAFT_188623</name>
</gene>
<protein>
    <submittedName>
        <fullName evidence="2">Uncharacterized protein</fullName>
    </submittedName>
</protein>
<reference evidence="2" key="2">
    <citation type="submission" date="2023-05" db="EMBL/GenBank/DDBJ databases">
        <authorList>
            <consortium name="Lawrence Berkeley National Laboratory"/>
            <person name="Steindorff A."/>
            <person name="Hensen N."/>
            <person name="Bonometti L."/>
            <person name="Westerberg I."/>
            <person name="Brannstrom I.O."/>
            <person name="Guillou S."/>
            <person name="Cros-Aarteil S."/>
            <person name="Calhoun S."/>
            <person name="Haridas S."/>
            <person name="Kuo A."/>
            <person name="Mondo S."/>
            <person name="Pangilinan J."/>
            <person name="Riley R."/>
            <person name="Labutti K."/>
            <person name="Andreopoulos B."/>
            <person name="Lipzen A."/>
            <person name="Chen C."/>
            <person name="Yanf M."/>
            <person name="Daum C."/>
            <person name="Ng V."/>
            <person name="Clum A."/>
            <person name="Ohm R."/>
            <person name="Martin F."/>
            <person name="Silar P."/>
            <person name="Natvig D."/>
            <person name="Lalanne C."/>
            <person name="Gautier V."/>
            <person name="Ament-Velasquez S.L."/>
            <person name="Kruys A."/>
            <person name="Hutchinson M.I."/>
            <person name="Powell A.J."/>
            <person name="Barry K."/>
            <person name="Miller A.N."/>
            <person name="Grigoriev I.V."/>
            <person name="Debuchy R."/>
            <person name="Gladieux P."/>
            <person name="Thoren M.H."/>
            <person name="Johannesson H."/>
        </authorList>
    </citation>
    <scope>NUCLEOTIDE SEQUENCE</scope>
    <source>
        <strain evidence="2">CBS 892.96</strain>
    </source>
</reference>
<evidence type="ECO:0000313" key="3">
    <source>
        <dbReference type="Proteomes" id="UP001302321"/>
    </source>
</evidence>
<dbReference type="EMBL" id="MU866214">
    <property type="protein sequence ID" value="KAK4175956.1"/>
    <property type="molecule type" value="Genomic_DNA"/>
</dbReference>
<keyword evidence="3" id="KW-1185">Reference proteome</keyword>
<feature type="signal peptide" evidence="1">
    <location>
        <begin position="1"/>
        <end position="19"/>
    </location>
</feature>
<organism evidence="2 3">
    <name type="scientific">Triangularia setosa</name>
    <dbReference type="NCBI Taxonomy" id="2587417"/>
    <lineage>
        <taxon>Eukaryota</taxon>
        <taxon>Fungi</taxon>
        <taxon>Dikarya</taxon>
        <taxon>Ascomycota</taxon>
        <taxon>Pezizomycotina</taxon>
        <taxon>Sordariomycetes</taxon>
        <taxon>Sordariomycetidae</taxon>
        <taxon>Sordariales</taxon>
        <taxon>Podosporaceae</taxon>
        <taxon>Triangularia</taxon>
    </lineage>
</organism>